<comment type="caution">
    <text evidence="1">The sequence shown here is derived from an EMBL/GenBank/DDBJ whole genome shotgun (WGS) entry which is preliminary data.</text>
</comment>
<evidence type="ECO:0000313" key="2">
    <source>
        <dbReference type="Proteomes" id="UP001500962"/>
    </source>
</evidence>
<dbReference type="Proteomes" id="UP001500962">
    <property type="component" value="Unassembled WGS sequence"/>
</dbReference>
<accession>A0AAV3SC65</accession>
<sequence>MVSYTYSEMGSTERELVTLFRTKTVDPDSQPELARTLLESRTKVSSETGYMMKFGERSHRAFTVFDAYDLGGEGYPVSESALDSLPAYIRATLERDGVVQILTHYDTAESEFTDISLADEPTSEELIARMALLLGRGLSLHETVDYLVVKELDHYAAEQWASIRGVGVEAVRTNVREAQEQLALS</sequence>
<organism evidence="1 2">
    <name type="scientific">Halococcus dombrowskii</name>
    <dbReference type="NCBI Taxonomy" id="179637"/>
    <lineage>
        <taxon>Archaea</taxon>
        <taxon>Methanobacteriati</taxon>
        <taxon>Methanobacteriota</taxon>
        <taxon>Stenosarchaea group</taxon>
        <taxon>Halobacteria</taxon>
        <taxon>Halobacteriales</taxon>
        <taxon>Halococcaceae</taxon>
        <taxon>Halococcus</taxon>
    </lineage>
</organism>
<reference evidence="1" key="1">
    <citation type="journal article" date="2014" name="Int. J. Syst. Evol. Microbiol.">
        <title>Complete genome sequence of Corynebacterium casei LMG S-19264T (=DSM 44701T), isolated from a smear-ripened cheese.</title>
        <authorList>
            <consortium name="US DOE Joint Genome Institute (JGI-PGF)"/>
            <person name="Walter F."/>
            <person name="Albersmeier A."/>
            <person name="Kalinowski J."/>
            <person name="Ruckert C."/>
        </authorList>
    </citation>
    <scope>NUCLEOTIDE SEQUENCE</scope>
    <source>
        <strain evidence="1">JCM 12289</strain>
    </source>
</reference>
<name>A0AAV3SC65_HALDO</name>
<dbReference type="EMBL" id="BAAADN010000001">
    <property type="protein sequence ID" value="GAA0448786.1"/>
    <property type="molecule type" value="Genomic_DNA"/>
</dbReference>
<protein>
    <submittedName>
        <fullName evidence="1">Uncharacterized protein</fullName>
    </submittedName>
</protein>
<dbReference type="AlphaFoldDB" id="A0AAV3SC65"/>
<gene>
    <name evidence="1" type="ORF">GCM10008985_00100</name>
</gene>
<evidence type="ECO:0000313" key="1">
    <source>
        <dbReference type="EMBL" id="GAA0448786.1"/>
    </source>
</evidence>
<proteinExistence type="predicted"/>
<reference evidence="1" key="2">
    <citation type="submission" date="2023-12" db="EMBL/GenBank/DDBJ databases">
        <authorList>
            <person name="Sun Q."/>
            <person name="Inoue M."/>
        </authorList>
    </citation>
    <scope>NUCLEOTIDE SEQUENCE</scope>
    <source>
        <strain evidence="1">JCM 12289</strain>
    </source>
</reference>